<accession>A0ACC1QMR2</accession>
<dbReference type="EMBL" id="JANAKD010001055">
    <property type="protein sequence ID" value="KAJ3484048.1"/>
    <property type="molecule type" value="Genomic_DNA"/>
</dbReference>
<comment type="caution">
    <text evidence="1">The sequence shown here is derived from an EMBL/GenBank/DDBJ whole genome shotgun (WGS) entry which is preliminary data.</text>
</comment>
<protein>
    <submittedName>
        <fullName evidence="1">Uncharacterized protein</fullName>
    </submittedName>
</protein>
<proteinExistence type="predicted"/>
<evidence type="ECO:0000313" key="1">
    <source>
        <dbReference type="EMBL" id="KAJ3484048.1"/>
    </source>
</evidence>
<gene>
    <name evidence="1" type="ORF">NLG97_g7155</name>
</gene>
<reference evidence="1" key="1">
    <citation type="submission" date="2022-07" db="EMBL/GenBank/DDBJ databases">
        <title>Genome Sequence of Lecanicillium saksenae.</title>
        <authorList>
            <person name="Buettner E."/>
        </authorList>
    </citation>
    <scope>NUCLEOTIDE SEQUENCE</scope>
    <source>
        <strain evidence="1">VT-O1</strain>
    </source>
</reference>
<name>A0ACC1QMR2_9HYPO</name>
<keyword evidence="2" id="KW-1185">Reference proteome</keyword>
<evidence type="ECO:0000313" key="2">
    <source>
        <dbReference type="Proteomes" id="UP001148737"/>
    </source>
</evidence>
<organism evidence="1 2">
    <name type="scientific">Lecanicillium saksenae</name>
    <dbReference type="NCBI Taxonomy" id="468837"/>
    <lineage>
        <taxon>Eukaryota</taxon>
        <taxon>Fungi</taxon>
        <taxon>Dikarya</taxon>
        <taxon>Ascomycota</taxon>
        <taxon>Pezizomycotina</taxon>
        <taxon>Sordariomycetes</taxon>
        <taxon>Hypocreomycetidae</taxon>
        <taxon>Hypocreales</taxon>
        <taxon>Cordycipitaceae</taxon>
        <taxon>Lecanicillium</taxon>
    </lineage>
</organism>
<sequence>MSTSAEDNRIKVYCTVSGLTEKAICELLHSDVTGALDEVIELFCIIFLPNHRPLQIFQYQEETYKKPDYDEQSYFLIVDSANPAADEVLLCNLKGDHGFPDAVREMPAMAGKSAASLGIANSNWVEMRENAWNDEEPRIGRLAIYDNRAADGAGFLRIAEAIDYGLHYLYTDPDELEDSDEPPPIKTTLDDLFRYTAIDLDTPQSLQDLCEYHGHIAKDKDMHSNIFAAIDDDFTDEGILLVQLQPRKELRCQLPLAGELLWWYAVGLMRWEEMVDFASKYSDLDYKWTVDRMMGLETLTHAGQEKKASGAGGDVEDDNKSQGSKEKEDSEEREERRFRYYRSKAGIVIASIDPYEIPSTFTRQRQESDGVDGNGEMGQVEDTLVEELPWDFYLKTDGVEGTT</sequence>
<dbReference type="Proteomes" id="UP001148737">
    <property type="component" value="Unassembled WGS sequence"/>
</dbReference>